<dbReference type="OrthoDB" id="9799482at2"/>
<dbReference type="eggNOG" id="COG2186">
    <property type="taxonomic scope" value="Bacteria"/>
</dbReference>
<dbReference type="CDD" id="cd07377">
    <property type="entry name" value="WHTH_GntR"/>
    <property type="match status" value="1"/>
</dbReference>
<dbReference type="PRINTS" id="PR00035">
    <property type="entry name" value="HTHGNTR"/>
</dbReference>
<sequence>MNQPKRYLDIVSDIRDMIRREKIRPGDRIPSERELAETLQVGRSTLREALRSLELLGLIETRRGEGTFLSDHRNHKLVEVLSTFILQDNQSQEDVWQTRLVHEVAAIRLVCQNEALDGIRVWDSFRKKLESEENILREDFVREVMVLSGNRLSLKIWFLLQQYSGNPYAEAVSGPERELLKPILSALEQRDTELAIQSFKSWSGWIQKRRMQNGDDS</sequence>
<dbReference type="EMBL" id="CP051177">
    <property type="protein sequence ID" value="QKX51633.1"/>
    <property type="molecule type" value="Genomic_DNA"/>
</dbReference>
<dbReference type="PANTHER" id="PTHR43537:SF54">
    <property type="entry name" value="TRANSCRIPTIONAL REGULATOR, GNTR FAMILY"/>
    <property type="match status" value="1"/>
</dbReference>
<dbReference type="Pfam" id="PF00392">
    <property type="entry name" value="GntR"/>
    <property type="match status" value="1"/>
</dbReference>
<dbReference type="GO" id="GO:0003700">
    <property type="term" value="F:DNA-binding transcription factor activity"/>
    <property type="evidence" value="ECO:0007669"/>
    <property type="project" value="InterPro"/>
</dbReference>
<dbReference type="PANTHER" id="PTHR43537">
    <property type="entry name" value="TRANSCRIPTIONAL REGULATOR, GNTR FAMILY"/>
    <property type="match status" value="1"/>
</dbReference>
<evidence type="ECO:0000313" key="5">
    <source>
        <dbReference type="Proteomes" id="UP000509222"/>
    </source>
</evidence>
<dbReference type="PROSITE" id="PS50949">
    <property type="entry name" value="HTH_GNTR"/>
    <property type="match status" value="1"/>
</dbReference>
<dbReference type="STRING" id="459472.SAMN04487975_110153"/>
<name>A0A1G8GXA2_9BACL</name>
<reference evidence="5" key="1">
    <citation type="submission" date="2020-06" db="EMBL/GenBank/DDBJ databases">
        <title>Isolation of Planomicrobium glaciei.</title>
        <authorList>
            <person name="Malisova L."/>
            <person name="Safrankova R."/>
            <person name="Jakubu V."/>
            <person name="Spanelova P."/>
        </authorList>
    </citation>
    <scope>NUCLEOTIDE SEQUENCE [LARGE SCALE GENOMIC DNA]</scope>
    <source>
        <strain evidence="5">NRL-ATB46093</strain>
    </source>
</reference>
<evidence type="ECO:0000313" key="4">
    <source>
        <dbReference type="EMBL" id="QKX51633.1"/>
    </source>
</evidence>
<keyword evidence="1" id="KW-0805">Transcription regulation</keyword>
<dbReference type="InterPro" id="IPR036390">
    <property type="entry name" value="WH_DNA-bd_sf"/>
</dbReference>
<proteinExistence type="predicted"/>
<keyword evidence="2" id="KW-0238">DNA-binding</keyword>
<dbReference type="RefSeq" id="WP_081720632.1">
    <property type="nucleotide sequence ID" value="NZ_CP051177.1"/>
</dbReference>
<dbReference type="InterPro" id="IPR036388">
    <property type="entry name" value="WH-like_DNA-bd_sf"/>
</dbReference>
<dbReference type="AlphaFoldDB" id="A0A1G8GXA2"/>
<dbReference type="Proteomes" id="UP000509222">
    <property type="component" value="Chromosome"/>
</dbReference>
<dbReference type="Gene3D" id="1.10.10.10">
    <property type="entry name" value="Winged helix-like DNA-binding domain superfamily/Winged helix DNA-binding domain"/>
    <property type="match status" value="1"/>
</dbReference>
<protein>
    <submittedName>
        <fullName evidence="4">FadR family transcriptional regulator</fullName>
    </submittedName>
</protein>
<keyword evidence="3" id="KW-0804">Transcription</keyword>
<evidence type="ECO:0000256" key="3">
    <source>
        <dbReference type="ARBA" id="ARBA00023163"/>
    </source>
</evidence>
<keyword evidence="5" id="KW-1185">Reference proteome</keyword>
<accession>A0A1G8GXA2</accession>
<dbReference type="GO" id="GO:0003677">
    <property type="term" value="F:DNA binding"/>
    <property type="evidence" value="ECO:0007669"/>
    <property type="project" value="UniProtKB-KW"/>
</dbReference>
<evidence type="ECO:0000256" key="1">
    <source>
        <dbReference type="ARBA" id="ARBA00023015"/>
    </source>
</evidence>
<organism evidence="4 5">
    <name type="scientific">Planococcus glaciei</name>
    <dbReference type="NCBI Taxonomy" id="459472"/>
    <lineage>
        <taxon>Bacteria</taxon>
        <taxon>Bacillati</taxon>
        <taxon>Bacillota</taxon>
        <taxon>Bacilli</taxon>
        <taxon>Bacillales</taxon>
        <taxon>Caryophanaceae</taxon>
        <taxon>Planococcus</taxon>
    </lineage>
</organism>
<gene>
    <name evidence="4" type="ORF">HF394_14265</name>
</gene>
<dbReference type="SMART" id="SM00345">
    <property type="entry name" value="HTH_GNTR"/>
    <property type="match status" value="1"/>
</dbReference>
<dbReference type="InterPro" id="IPR000524">
    <property type="entry name" value="Tscrpt_reg_HTH_GntR"/>
</dbReference>
<evidence type="ECO:0000256" key="2">
    <source>
        <dbReference type="ARBA" id="ARBA00023125"/>
    </source>
</evidence>
<dbReference type="SUPFAM" id="SSF46785">
    <property type="entry name" value="Winged helix' DNA-binding domain"/>
    <property type="match status" value="1"/>
</dbReference>